<keyword evidence="3" id="KW-1185">Reference proteome</keyword>
<organism evidence="2 3">
    <name type="scientific">Clostridium aciditolerans</name>
    <dbReference type="NCBI Taxonomy" id="339861"/>
    <lineage>
        <taxon>Bacteria</taxon>
        <taxon>Bacillati</taxon>
        <taxon>Bacillota</taxon>
        <taxon>Clostridia</taxon>
        <taxon>Eubacteriales</taxon>
        <taxon>Clostridiaceae</taxon>
        <taxon>Clostridium</taxon>
    </lineage>
</organism>
<dbReference type="Proteomes" id="UP000622687">
    <property type="component" value="Unassembled WGS sequence"/>
</dbReference>
<dbReference type="SUPFAM" id="SSF63411">
    <property type="entry name" value="LuxS/MPP-like metallohydrolase"/>
    <property type="match status" value="4"/>
</dbReference>
<sequence>MELELNKSYHGFKLLEKKDINEINSTGIIFEHEKSGAKLFYLKNDDDNKVFAVSFRTPPEDSTGLPHILEHSVLCGSRKFPLKEPFVELVKGSLNTFLNAFTFPDKTMYPVASTNDKDFSNLMDVYLDAVFYPNIYKYPEIMMQEGWHYDMENKDSEITYKGVVYNEMKGVFSSPESILLRKISESLFPDTQYGVESGGDPDVIPNLTQEQFLAFHKKYYHPTNSYICLYGDIDINEKLKFIDEEYLKDFDRIDVDSRLAMQKPFDKQKEMSINYPISVNEKEEDKTFLSMNFAVGKATEDEIYLAFDILEHLLLETPSSPLKKALIDANIGKDVFGVFEASMLQPMFSIVVKNSNESEKERFKDIVIKTLSDLVKNGIDKKLIEASINIKEFQLREADYHGYPKGLIYGMKAMDSWLYDEKPWVHLTYEDTLKKIKTALETNYFEKIIDTYILKNSHSSILIVKPAKGLAEEKELEVKKKLQEFKAKLSESEIEKLVKDTAKLKERQVTADSPEDLMKIPLISISDIDPKAKDIALEEKEEQGIKVLYHPEFTNGISYVNMYFATEGVKEELVPYISLLTTIMGKVSTKNFSHEDLAKEININTGGIRNGAQAYSEKWNAEKIYPKFVIKSKVIVSNMTKLMELLGEIIGYTKFDDHKRLKEIIQETKSRLEMIIFDRGHVFAANHLLSYFSQVGKYEDMLGGLSFYKFIVDLEKNFDSKAQEISDNLKRVSEAIFNTNNLLVSVTLEEKDYDEFKKNFNLVYTKLNSNRISAEEYSFKVEQKNEGLMTSGKVQYVAKAYNFIKLGYSYSGSMQVLKTIANYDYLWNRVRVQGGAYGSFSSFQRNGNMFFTSYRDPNLAETLKVYDGAGEFFKNFNTDDRQMTKYIIGTVSDLDFPLTPSMKGDRAAENYIKKLTYEDIQKERDEILKTTVEDIRSFGDLISDTMKENFICVLGNEEKIKENKNIFNDTMNVFE</sequence>
<proteinExistence type="predicted"/>
<dbReference type="Pfam" id="PF22516">
    <property type="entry name" value="PreP_C"/>
    <property type="match status" value="1"/>
</dbReference>
<dbReference type="Pfam" id="PF00675">
    <property type="entry name" value="Peptidase_M16"/>
    <property type="match status" value="1"/>
</dbReference>
<protein>
    <submittedName>
        <fullName evidence="2">Insulinase family protein</fullName>
    </submittedName>
</protein>
<dbReference type="GO" id="GO:0004222">
    <property type="term" value="F:metalloendopeptidase activity"/>
    <property type="evidence" value="ECO:0007669"/>
    <property type="project" value="TreeGrafter"/>
</dbReference>
<dbReference type="SMART" id="SM01264">
    <property type="entry name" value="M16C_associated"/>
    <property type="match status" value="1"/>
</dbReference>
<dbReference type="FunFam" id="3.30.830.10:FF:000034">
    <property type="entry name" value="presequence protease 1, chloroplastic/mitochondrial"/>
    <property type="match status" value="1"/>
</dbReference>
<evidence type="ECO:0000313" key="2">
    <source>
        <dbReference type="EMBL" id="MBI6873888.1"/>
    </source>
</evidence>
<dbReference type="GO" id="GO:0016485">
    <property type="term" value="P:protein processing"/>
    <property type="evidence" value="ECO:0007669"/>
    <property type="project" value="TreeGrafter"/>
</dbReference>
<dbReference type="AlphaFoldDB" id="A0A934HV57"/>
<dbReference type="InterPro" id="IPR011765">
    <property type="entry name" value="Pept_M16_N"/>
</dbReference>
<gene>
    <name evidence="2" type="ORF">I6U51_14470</name>
</gene>
<dbReference type="Pfam" id="PF05193">
    <property type="entry name" value="Peptidase_M16_C"/>
    <property type="match status" value="1"/>
</dbReference>
<dbReference type="GO" id="GO:0046872">
    <property type="term" value="F:metal ion binding"/>
    <property type="evidence" value="ECO:0007669"/>
    <property type="project" value="InterPro"/>
</dbReference>
<dbReference type="InterPro" id="IPR007863">
    <property type="entry name" value="Peptidase_M16_C"/>
</dbReference>
<dbReference type="EMBL" id="JAEEGB010000015">
    <property type="protein sequence ID" value="MBI6873888.1"/>
    <property type="molecule type" value="Genomic_DNA"/>
</dbReference>
<dbReference type="InterPro" id="IPR011249">
    <property type="entry name" value="Metalloenz_LuxS/M16"/>
</dbReference>
<dbReference type="InterPro" id="IPR013578">
    <property type="entry name" value="Peptidase_M16C_assoc"/>
</dbReference>
<reference evidence="2" key="1">
    <citation type="submission" date="2020-12" db="EMBL/GenBank/DDBJ databases">
        <title>Clostridium thailandense sp. nov., a novel acetogenic bacterium isolated from peat land soil in Thailand.</title>
        <authorList>
            <person name="Chaikitkaew S."/>
            <person name="Birkeland N.K."/>
        </authorList>
    </citation>
    <scope>NUCLEOTIDE SEQUENCE</scope>
    <source>
        <strain evidence="2">DSM 17425</strain>
    </source>
</reference>
<dbReference type="PANTHER" id="PTHR43016">
    <property type="entry name" value="PRESEQUENCE PROTEASE"/>
    <property type="match status" value="1"/>
</dbReference>
<dbReference type="InterPro" id="IPR055130">
    <property type="entry name" value="PreP_C"/>
</dbReference>
<dbReference type="PANTHER" id="PTHR43016:SF13">
    <property type="entry name" value="PRESEQUENCE PROTEASE, MITOCHONDRIAL"/>
    <property type="match status" value="1"/>
</dbReference>
<accession>A0A934HV57</accession>
<name>A0A934HV57_9CLOT</name>
<dbReference type="Pfam" id="PF08367">
    <property type="entry name" value="M16C_assoc"/>
    <property type="match status" value="1"/>
</dbReference>
<comment type="caution">
    <text evidence="2">The sequence shown here is derived from an EMBL/GenBank/DDBJ whole genome shotgun (WGS) entry which is preliminary data.</text>
</comment>
<dbReference type="Gene3D" id="3.30.830.10">
    <property type="entry name" value="Metalloenzyme, LuxS/M16 peptidase-like"/>
    <property type="match status" value="4"/>
</dbReference>
<feature type="domain" description="Peptidase M16C associated" evidence="1">
    <location>
        <begin position="464"/>
        <end position="714"/>
    </location>
</feature>
<evidence type="ECO:0000313" key="3">
    <source>
        <dbReference type="Proteomes" id="UP000622687"/>
    </source>
</evidence>
<dbReference type="RefSeq" id="WP_211143305.1">
    <property type="nucleotide sequence ID" value="NZ_JAEEGB010000015.1"/>
</dbReference>
<evidence type="ECO:0000259" key="1">
    <source>
        <dbReference type="SMART" id="SM01264"/>
    </source>
</evidence>